<evidence type="ECO:0000259" key="7">
    <source>
        <dbReference type="Pfam" id="PF17917"/>
    </source>
</evidence>
<organism evidence="8 9">
    <name type="scientific">Gossypium australe</name>
    <dbReference type="NCBI Taxonomy" id="47621"/>
    <lineage>
        <taxon>Eukaryota</taxon>
        <taxon>Viridiplantae</taxon>
        <taxon>Streptophyta</taxon>
        <taxon>Embryophyta</taxon>
        <taxon>Tracheophyta</taxon>
        <taxon>Spermatophyta</taxon>
        <taxon>Magnoliopsida</taxon>
        <taxon>eudicotyledons</taxon>
        <taxon>Gunneridae</taxon>
        <taxon>Pentapetalae</taxon>
        <taxon>rosids</taxon>
        <taxon>malvids</taxon>
        <taxon>Malvales</taxon>
        <taxon>Malvaceae</taxon>
        <taxon>Malvoideae</taxon>
        <taxon>Gossypium</taxon>
    </lineage>
</organism>
<sequence>MLTEAPVLTQPKSGKEFVVYNNASLSELGSLLKQAGKPCEMNYLTHDLELATIVFALNIWRYYLYGEKCHIFTDYKSLKKVNVVPDALSQKLLFASRALNAHLSLEGDGSVLAELRARLLCL</sequence>
<gene>
    <name evidence="8" type="ORF">EPI10_024330</name>
</gene>
<dbReference type="InterPro" id="IPR041373">
    <property type="entry name" value="RT_RNaseH"/>
</dbReference>
<dbReference type="PANTHER" id="PTHR37984:SF5">
    <property type="entry name" value="PROTEIN NYNRIN-LIKE"/>
    <property type="match status" value="1"/>
</dbReference>
<proteinExistence type="predicted"/>
<evidence type="ECO:0000256" key="3">
    <source>
        <dbReference type="ARBA" id="ARBA00022722"/>
    </source>
</evidence>
<dbReference type="GO" id="GO:0004519">
    <property type="term" value="F:endonuclease activity"/>
    <property type="evidence" value="ECO:0007669"/>
    <property type="project" value="UniProtKB-KW"/>
</dbReference>
<keyword evidence="1" id="KW-0808">Transferase</keyword>
<evidence type="ECO:0000256" key="5">
    <source>
        <dbReference type="ARBA" id="ARBA00022801"/>
    </source>
</evidence>
<dbReference type="Pfam" id="PF17917">
    <property type="entry name" value="RT_RNaseH"/>
    <property type="match status" value="1"/>
</dbReference>
<dbReference type="GO" id="GO:0003964">
    <property type="term" value="F:RNA-directed DNA polymerase activity"/>
    <property type="evidence" value="ECO:0007669"/>
    <property type="project" value="UniProtKB-KW"/>
</dbReference>
<dbReference type="InterPro" id="IPR050951">
    <property type="entry name" value="Retrovirus_Pol_polyprotein"/>
</dbReference>
<evidence type="ECO:0000313" key="8">
    <source>
        <dbReference type="EMBL" id="KAA3473995.1"/>
    </source>
</evidence>
<dbReference type="EMBL" id="SMMG02000005">
    <property type="protein sequence ID" value="KAA3473995.1"/>
    <property type="molecule type" value="Genomic_DNA"/>
</dbReference>
<keyword evidence="5" id="KW-0378">Hydrolase</keyword>
<evidence type="ECO:0000256" key="6">
    <source>
        <dbReference type="ARBA" id="ARBA00022918"/>
    </source>
</evidence>
<keyword evidence="9" id="KW-1185">Reference proteome</keyword>
<keyword evidence="2" id="KW-0548">Nucleotidyltransferase</keyword>
<accession>A0A5B6VYE1</accession>
<evidence type="ECO:0000256" key="4">
    <source>
        <dbReference type="ARBA" id="ARBA00022759"/>
    </source>
</evidence>
<dbReference type="InterPro" id="IPR043502">
    <property type="entry name" value="DNA/RNA_pol_sf"/>
</dbReference>
<comment type="caution">
    <text evidence="8">The sequence shown here is derived from an EMBL/GenBank/DDBJ whole genome shotgun (WGS) entry which is preliminary data.</text>
</comment>
<dbReference type="SUPFAM" id="SSF56672">
    <property type="entry name" value="DNA/RNA polymerases"/>
    <property type="match status" value="1"/>
</dbReference>
<dbReference type="OrthoDB" id="415724at2759"/>
<keyword evidence="6" id="KW-0695">RNA-directed DNA polymerase</keyword>
<evidence type="ECO:0000313" key="9">
    <source>
        <dbReference type="Proteomes" id="UP000325315"/>
    </source>
</evidence>
<dbReference type="GO" id="GO:0016787">
    <property type="term" value="F:hydrolase activity"/>
    <property type="evidence" value="ECO:0007669"/>
    <property type="project" value="UniProtKB-KW"/>
</dbReference>
<dbReference type="Proteomes" id="UP000325315">
    <property type="component" value="Unassembled WGS sequence"/>
</dbReference>
<protein>
    <submittedName>
        <fullName evidence="8">CCHC-type integrase</fullName>
    </submittedName>
</protein>
<feature type="domain" description="Reverse transcriptase RNase H-like" evidence="7">
    <location>
        <begin position="37"/>
        <end position="86"/>
    </location>
</feature>
<evidence type="ECO:0000256" key="1">
    <source>
        <dbReference type="ARBA" id="ARBA00022679"/>
    </source>
</evidence>
<dbReference type="AlphaFoldDB" id="A0A5B6VYE1"/>
<reference evidence="9" key="1">
    <citation type="journal article" date="2019" name="Plant Biotechnol. J.">
        <title>Genome sequencing of the Australian wild diploid species Gossypium australe highlights disease resistance and delayed gland morphogenesis.</title>
        <authorList>
            <person name="Cai Y."/>
            <person name="Cai X."/>
            <person name="Wang Q."/>
            <person name="Wang P."/>
            <person name="Zhang Y."/>
            <person name="Cai C."/>
            <person name="Xu Y."/>
            <person name="Wang K."/>
            <person name="Zhou Z."/>
            <person name="Wang C."/>
            <person name="Geng S."/>
            <person name="Li B."/>
            <person name="Dong Q."/>
            <person name="Hou Y."/>
            <person name="Wang H."/>
            <person name="Ai P."/>
            <person name="Liu Z."/>
            <person name="Yi F."/>
            <person name="Sun M."/>
            <person name="An G."/>
            <person name="Cheng J."/>
            <person name="Zhang Y."/>
            <person name="Shi Q."/>
            <person name="Xie Y."/>
            <person name="Shi X."/>
            <person name="Chang Y."/>
            <person name="Huang F."/>
            <person name="Chen Y."/>
            <person name="Hong S."/>
            <person name="Mi L."/>
            <person name="Sun Q."/>
            <person name="Zhang L."/>
            <person name="Zhou B."/>
            <person name="Peng R."/>
            <person name="Zhang X."/>
            <person name="Liu F."/>
        </authorList>
    </citation>
    <scope>NUCLEOTIDE SEQUENCE [LARGE SCALE GENOMIC DNA]</scope>
    <source>
        <strain evidence="9">cv. PA1801</strain>
    </source>
</reference>
<evidence type="ECO:0000256" key="2">
    <source>
        <dbReference type="ARBA" id="ARBA00022695"/>
    </source>
</evidence>
<keyword evidence="3" id="KW-0540">Nuclease</keyword>
<keyword evidence="4" id="KW-0255">Endonuclease</keyword>
<name>A0A5B6VYE1_9ROSI</name>
<dbReference type="PANTHER" id="PTHR37984">
    <property type="entry name" value="PROTEIN CBG26694"/>
    <property type="match status" value="1"/>
</dbReference>